<dbReference type="PANTHER" id="PTHR44757:SF2">
    <property type="entry name" value="BIOFILM ARCHITECTURE MAINTENANCE PROTEIN MBAA"/>
    <property type="match status" value="1"/>
</dbReference>
<evidence type="ECO:0000313" key="4">
    <source>
        <dbReference type="EMBL" id="MFC5066725.1"/>
    </source>
</evidence>
<sequence>MIVMAFLVFAGLTALVLVGLEVDLLQHFRDRSPLQDMLEIEEILLITGLLVVSLLAFAGRRLYLQKLEIRRREAAERYALDLAFHDPLTGLPNRRNFLELVDAALAEPPRGDNVHAVMLLDLNSFKAVNDVHGHPAGDELLIEIGKALNRELSGQAEIARLGGDEFAVVAKDIDGANAAASIGRRIIALLDQPIRTRTGEHRVGTGIGVAIAPKDGTDRAELIRKADVALYRAKAEGTSFLSFFEEAMDARMHERAFVETELREALASSGIVPVYQPNVDLTTNKITGFEVVPHWRHPYLGEIGSQRFLPVAEDSGLIRELTDQLLRRACLDALSWPDTTILSFRLADAVMRDHGLPLRILGILGDTRFRPARLEIAIGEAALMRNMKESRRLLAPLREAGIKLALADFGTSYASIWHLRDLHFDKLKIDRSFIQDLDQNPNSAVVVKTILGMGKGLGIAISASGIGQSEQRDKLKSEGLIEGQGDLFGRGLTSGEASKLVSSRTPLLASA</sequence>
<feature type="domain" description="GGDEF" evidence="3">
    <location>
        <begin position="113"/>
        <end position="246"/>
    </location>
</feature>
<keyword evidence="5" id="KW-1185">Reference proteome</keyword>
<name>A0ABV9YV92_9HYPH</name>
<dbReference type="PROSITE" id="PS50887">
    <property type="entry name" value="GGDEF"/>
    <property type="match status" value="1"/>
</dbReference>
<dbReference type="PROSITE" id="PS50883">
    <property type="entry name" value="EAL"/>
    <property type="match status" value="1"/>
</dbReference>
<dbReference type="InterPro" id="IPR001633">
    <property type="entry name" value="EAL_dom"/>
</dbReference>
<accession>A0ABV9YV92</accession>
<evidence type="ECO:0000259" key="3">
    <source>
        <dbReference type="PROSITE" id="PS50887"/>
    </source>
</evidence>
<evidence type="ECO:0000313" key="5">
    <source>
        <dbReference type="Proteomes" id="UP001595796"/>
    </source>
</evidence>
<dbReference type="SMART" id="SM00052">
    <property type="entry name" value="EAL"/>
    <property type="match status" value="1"/>
</dbReference>
<dbReference type="Gene3D" id="3.30.70.270">
    <property type="match status" value="1"/>
</dbReference>
<dbReference type="CDD" id="cd01949">
    <property type="entry name" value="GGDEF"/>
    <property type="match status" value="1"/>
</dbReference>
<dbReference type="InterPro" id="IPR035919">
    <property type="entry name" value="EAL_sf"/>
</dbReference>
<dbReference type="InterPro" id="IPR000160">
    <property type="entry name" value="GGDEF_dom"/>
</dbReference>
<dbReference type="SUPFAM" id="SSF141868">
    <property type="entry name" value="EAL domain-like"/>
    <property type="match status" value="1"/>
</dbReference>
<evidence type="ECO:0000259" key="2">
    <source>
        <dbReference type="PROSITE" id="PS50883"/>
    </source>
</evidence>
<dbReference type="Gene3D" id="3.20.20.450">
    <property type="entry name" value="EAL domain"/>
    <property type="match status" value="1"/>
</dbReference>
<dbReference type="Proteomes" id="UP001595796">
    <property type="component" value="Unassembled WGS sequence"/>
</dbReference>
<keyword evidence="1" id="KW-0812">Transmembrane</keyword>
<dbReference type="Pfam" id="PF00990">
    <property type="entry name" value="GGDEF"/>
    <property type="match status" value="1"/>
</dbReference>
<dbReference type="Pfam" id="PF00563">
    <property type="entry name" value="EAL"/>
    <property type="match status" value="1"/>
</dbReference>
<feature type="transmembrane region" description="Helical" evidence="1">
    <location>
        <begin position="43"/>
        <end position="63"/>
    </location>
</feature>
<organism evidence="4 5">
    <name type="scientific">Flaviflagellibacter deserti</name>
    <dbReference type="NCBI Taxonomy" id="2267266"/>
    <lineage>
        <taxon>Bacteria</taxon>
        <taxon>Pseudomonadati</taxon>
        <taxon>Pseudomonadota</taxon>
        <taxon>Alphaproteobacteria</taxon>
        <taxon>Hyphomicrobiales</taxon>
        <taxon>Flaviflagellibacter</taxon>
    </lineage>
</organism>
<keyword evidence="1" id="KW-0472">Membrane</keyword>
<gene>
    <name evidence="4" type="ORF">ACFPFW_01685</name>
</gene>
<keyword evidence="1" id="KW-1133">Transmembrane helix</keyword>
<dbReference type="PANTHER" id="PTHR44757">
    <property type="entry name" value="DIGUANYLATE CYCLASE DGCP"/>
    <property type="match status" value="1"/>
</dbReference>
<protein>
    <submittedName>
        <fullName evidence="4">Bifunctional diguanylate cyclase/phosphodiesterase</fullName>
    </submittedName>
</protein>
<dbReference type="InterPro" id="IPR052155">
    <property type="entry name" value="Biofilm_reg_signaling"/>
</dbReference>
<dbReference type="CDD" id="cd01948">
    <property type="entry name" value="EAL"/>
    <property type="match status" value="1"/>
</dbReference>
<reference evidence="5" key="1">
    <citation type="journal article" date="2019" name="Int. J. Syst. Evol. Microbiol.">
        <title>The Global Catalogue of Microorganisms (GCM) 10K type strain sequencing project: providing services to taxonomists for standard genome sequencing and annotation.</title>
        <authorList>
            <consortium name="The Broad Institute Genomics Platform"/>
            <consortium name="The Broad Institute Genome Sequencing Center for Infectious Disease"/>
            <person name="Wu L."/>
            <person name="Ma J."/>
        </authorList>
    </citation>
    <scope>NUCLEOTIDE SEQUENCE [LARGE SCALE GENOMIC DNA]</scope>
    <source>
        <strain evidence="5">CGMCC 1.16444</strain>
    </source>
</reference>
<proteinExistence type="predicted"/>
<dbReference type="InterPro" id="IPR043128">
    <property type="entry name" value="Rev_trsase/Diguanyl_cyclase"/>
</dbReference>
<dbReference type="SMART" id="SM00267">
    <property type="entry name" value="GGDEF"/>
    <property type="match status" value="1"/>
</dbReference>
<dbReference type="InterPro" id="IPR029787">
    <property type="entry name" value="Nucleotide_cyclase"/>
</dbReference>
<dbReference type="NCBIfam" id="TIGR00254">
    <property type="entry name" value="GGDEF"/>
    <property type="match status" value="1"/>
</dbReference>
<dbReference type="RefSeq" id="WP_162799575.1">
    <property type="nucleotide sequence ID" value="NZ_JBHSJF010000001.1"/>
</dbReference>
<dbReference type="EMBL" id="JBHSJF010000001">
    <property type="protein sequence ID" value="MFC5066725.1"/>
    <property type="molecule type" value="Genomic_DNA"/>
</dbReference>
<comment type="caution">
    <text evidence="4">The sequence shown here is derived from an EMBL/GenBank/DDBJ whole genome shotgun (WGS) entry which is preliminary data.</text>
</comment>
<dbReference type="SUPFAM" id="SSF55073">
    <property type="entry name" value="Nucleotide cyclase"/>
    <property type="match status" value="1"/>
</dbReference>
<evidence type="ECO:0000256" key="1">
    <source>
        <dbReference type="SAM" id="Phobius"/>
    </source>
</evidence>
<feature type="domain" description="EAL" evidence="2">
    <location>
        <begin position="255"/>
        <end position="505"/>
    </location>
</feature>